<keyword evidence="5" id="KW-0539">Nucleus</keyword>
<dbReference type="GO" id="GO:0000981">
    <property type="term" value="F:DNA-binding transcription factor activity, RNA polymerase II-specific"/>
    <property type="evidence" value="ECO:0007669"/>
    <property type="project" value="InterPro"/>
</dbReference>
<dbReference type="EMBL" id="JANBVN010000043">
    <property type="protein sequence ID" value="KAJ9158025.1"/>
    <property type="molecule type" value="Genomic_DNA"/>
</dbReference>
<feature type="domain" description="Zn(2)-C6 fungal-type" evidence="7">
    <location>
        <begin position="59"/>
        <end position="91"/>
    </location>
</feature>
<evidence type="ECO:0000313" key="9">
    <source>
        <dbReference type="Proteomes" id="UP001174691"/>
    </source>
</evidence>
<organism evidence="8 9">
    <name type="scientific">Coniochaeta hoffmannii</name>
    <dbReference type="NCBI Taxonomy" id="91930"/>
    <lineage>
        <taxon>Eukaryota</taxon>
        <taxon>Fungi</taxon>
        <taxon>Dikarya</taxon>
        <taxon>Ascomycota</taxon>
        <taxon>Pezizomycotina</taxon>
        <taxon>Sordariomycetes</taxon>
        <taxon>Sordariomycetidae</taxon>
        <taxon>Coniochaetales</taxon>
        <taxon>Coniochaetaceae</taxon>
        <taxon>Coniochaeta</taxon>
    </lineage>
</organism>
<sequence length="679" mass="74925">MGKRTWSESEITTSPGQISRAPAAPPQRQSIVQSRGASLDVEVGQTSTSVPQISRKVKACAACRKQKIKCIMDDAGPPCRRCAERGLGCVLNKSLQTLIDEKSQFTDAYSQDLDMVYQSLQAVLKKMGMPALGPLQSSSPGNLDDQRSPSMGESPVRRKFNVGPSCDNSPQLNPAEDGLSDVPIHSLYALTKLSAFRSPDAGEVEKGPEQSSRQGPDDFISRGAISRENAQHLFRVYNDKLDPYMYLIGCPYSTLDELRAKSTILTVAICTVAALHDRDSDSIYGICSDEFRRLMGACMFDRLVNRDSLRAMCIAAYWLSDISWTMSGYALRRAADVSLSQSFTRITAGGGTKNDADCLRLWYILYICDQHLATLYGRQPIVRDDFSIKECERFLESTVSSNQDKRLVSQVSVMRIFEEVRNVFSQVKSGPLPEEYLSKIDDFHQQLIDWHDTWIATVTDRYPRVGLFPQKGIVLHLHFSKLHLYSHIFQGLGDLPISSSFLPYALAAVSAAKCIIEMLLSDEEARRGLIGPSYLLSMTAFACMFLIKVSMKYGNALADRKDVTDLITRLVGMFRSTSTGKWHLLRLMEGGLEKMLGILAKCPETTSAATPMPSDSLAFGTLVAGHGHDAAAALGYDWTGDFPAANMDGFNFMDYNIGLSPLLRFDQSTPGFGGPGHGF</sequence>
<dbReference type="InterPro" id="IPR001138">
    <property type="entry name" value="Zn2Cys6_DnaBD"/>
</dbReference>
<keyword evidence="2" id="KW-0805">Transcription regulation</keyword>
<protein>
    <submittedName>
        <fullName evidence="8">Transcription factor</fullName>
    </submittedName>
</protein>
<evidence type="ECO:0000256" key="3">
    <source>
        <dbReference type="ARBA" id="ARBA00023125"/>
    </source>
</evidence>
<keyword evidence="4" id="KW-0804">Transcription</keyword>
<dbReference type="InterPro" id="IPR051089">
    <property type="entry name" value="prtT"/>
</dbReference>
<evidence type="ECO:0000256" key="1">
    <source>
        <dbReference type="ARBA" id="ARBA00004123"/>
    </source>
</evidence>
<dbReference type="Proteomes" id="UP001174691">
    <property type="component" value="Unassembled WGS sequence"/>
</dbReference>
<feature type="region of interest" description="Disordered" evidence="6">
    <location>
        <begin position="199"/>
        <end position="220"/>
    </location>
</feature>
<dbReference type="SMART" id="SM00066">
    <property type="entry name" value="GAL4"/>
    <property type="match status" value="1"/>
</dbReference>
<dbReference type="CDD" id="cd00067">
    <property type="entry name" value="GAL4"/>
    <property type="match status" value="1"/>
</dbReference>
<gene>
    <name evidence="8" type="ORF">NKR19_g3722</name>
</gene>
<dbReference type="GO" id="GO:0005634">
    <property type="term" value="C:nucleus"/>
    <property type="evidence" value="ECO:0007669"/>
    <property type="project" value="UniProtKB-SubCell"/>
</dbReference>
<feature type="region of interest" description="Disordered" evidence="6">
    <location>
        <begin position="1"/>
        <end position="28"/>
    </location>
</feature>
<dbReference type="PANTHER" id="PTHR31845">
    <property type="entry name" value="FINGER DOMAIN PROTEIN, PUTATIVE-RELATED"/>
    <property type="match status" value="1"/>
</dbReference>
<name>A0AA38S866_9PEZI</name>
<comment type="caution">
    <text evidence="8">The sequence shown here is derived from an EMBL/GenBank/DDBJ whole genome shotgun (WGS) entry which is preliminary data.</text>
</comment>
<evidence type="ECO:0000256" key="4">
    <source>
        <dbReference type="ARBA" id="ARBA00023163"/>
    </source>
</evidence>
<dbReference type="PROSITE" id="PS00463">
    <property type="entry name" value="ZN2_CY6_FUNGAL_1"/>
    <property type="match status" value="1"/>
</dbReference>
<proteinExistence type="predicted"/>
<dbReference type="PROSITE" id="PS50048">
    <property type="entry name" value="ZN2_CY6_FUNGAL_2"/>
    <property type="match status" value="1"/>
</dbReference>
<dbReference type="InterPro" id="IPR036864">
    <property type="entry name" value="Zn2-C6_fun-type_DNA-bd_sf"/>
</dbReference>
<dbReference type="GO" id="GO:0000976">
    <property type="term" value="F:transcription cis-regulatory region binding"/>
    <property type="evidence" value="ECO:0007669"/>
    <property type="project" value="TreeGrafter"/>
</dbReference>
<dbReference type="SUPFAM" id="SSF57701">
    <property type="entry name" value="Zn2/Cys6 DNA-binding domain"/>
    <property type="match status" value="1"/>
</dbReference>
<feature type="compositionally biased region" description="Polar residues" evidence="6">
    <location>
        <begin position="8"/>
        <end position="17"/>
    </location>
</feature>
<comment type="subcellular location">
    <subcellularLocation>
        <location evidence="1">Nucleus</location>
    </subcellularLocation>
</comment>
<dbReference type="AlphaFoldDB" id="A0AA38S866"/>
<dbReference type="Pfam" id="PF00172">
    <property type="entry name" value="Zn_clus"/>
    <property type="match status" value="1"/>
</dbReference>
<keyword evidence="3" id="KW-0238">DNA-binding</keyword>
<dbReference type="PANTHER" id="PTHR31845:SF17">
    <property type="entry name" value="ZN(II)2CYS6 TRANSCRIPTION FACTOR (EUROFUNG)"/>
    <property type="match status" value="1"/>
</dbReference>
<keyword evidence="9" id="KW-1185">Reference proteome</keyword>
<feature type="region of interest" description="Disordered" evidence="6">
    <location>
        <begin position="131"/>
        <end position="177"/>
    </location>
</feature>
<dbReference type="GO" id="GO:0008270">
    <property type="term" value="F:zinc ion binding"/>
    <property type="evidence" value="ECO:0007669"/>
    <property type="project" value="InterPro"/>
</dbReference>
<evidence type="ECO:0000313" key="8">
    <source>
        <dbReference type="EMBL" id="KAJ9158025.1"/>
    </source>
</evidence>
<evidence type="ECO:0000259" key="7">
    <source>
        <dbReference type="PROSITE" id="PS50048"/>
    </source>
</evidence>
<evidence type="ECO:0000256" key="5">
    <source>
        <dbReference type="ARBA" id="ARBA00023242"/>
    </source>
</evidence>
<accession>A0AA38S866</accession>
<evidence type="ECO:0000256" key="6">
    <source>
        <dbReference type="SAM" id="MobiDB-lite"/>
    </source>
</evidence>
<dbReference type="CDD" id="cd12148">
    <property type="entry name" value="fungal_TF_MHR"/>
    <property type="match status" value="1"/>
</dbReference>
<evidence type="ECO:0000256" key="2">
    <source>
        <dbReference type="ARBA" id="ARBA00023015"/>
    </source>
</evidence>
<reference evidence="8" key="1">
    <citation type="submission" date="2022-07" db="EMBL/GenBank/DDBJ databases">
        <title>Fungi with potential for degradation of polypropylene.</title>
        <authorList>
            <person name="Gostincar C."/>
        </authorList>
    </citation>
    <scope>NUCLEOTIDE SEQUENCE</scope>
    <source>
        <strain evidence="8">EXF-13287</strain>
    </source>
</reference>
<dbReference type="Gene3D" id="4.10.240.10">
    <property type="entry name" value="Zn(2)-C6 fungal-type DNA-binding domain"/>
    <property type="match status" value="1"/>
</dbReference>